<dbReference type="FunFam" id="3.40.50.300:FF:000734">
    <property type="entry name" value="ATPase family, AAA domain containing 2"/>
    <property type="match status" value="1"/>
</dbReference>
<keyword evidence="10" id="KW-0378">Hydrolase</keyword>
<dbReference type="InterPro" id="IPR003960">
    <property type="entry name" value="ATPase_AAA_CS"/>
</dbReference>
<keyword evidence="17 23" id="KW-0103">Bromodomain</keyword>
<evidence type="ECO:0000256" key="17">
    <source>
        <dbReference type="ARBA" id="ARBA00023117"/>
    </source>
</evidence>
<feature type="non-terminal residue" evidence="28">
    <location>
        <position position="1"/>
    </location>
</feature>
<dbReference type="SMART" id="SM00210">
    <property type="entry name" value="TSPN"/>
    <property type="match status" value="1"/>
</dbReference>
<dbReference type="CDD" id="cd19517">
    <property type="entry name" value="RecA-like_Yta7-like"/>
    <property type="match status" value="1"/>
</dbReference>
<dbReference type="PRINTS" id="PR00503">
    <property type="entry name" value="BROMODOMAIN"/>
</dbReference>
<keyword evidence="3" id="KW-1017">Isopeptide bond</keyword>
<dbReference type="GO" id="GO:0006337">
    <property type="term" value="P:nucleosome disassembly"/>
    <property type="evidence" value="ECO:0007669"/>
    <property type="project" value="TreeGrafter"/>
</dbReference>
<feature type="compositionally biased region" description="Acidic residues" evidence="25">
    <location>
        <begin position="294"/>
        <end position="320"/>
    </location>
</feature>
<keyword evidence="7" id="KW-0677">Repeat</keyword>
<evidence type="ECO:0000256" key="10">
    <source>
        <dbReference type="ARBA" id="ARBA00022801"/>
    </source>
</evidence>
<accession>A0A8X8BS77</accession>
<evidence type="ECO:0000256" key="7">
    <source>
        <dbReference type="ARBA" id="ARBA00022737"/>
    </source>
</evidence>
<evidence type="ECO:0000256" key="11">
    <source>
        <dbReference type="ARBA" id="ARBA00022833"/>
    </source>
</evidence>
<dbReference type="PANTHER" id="PTHR23069:SF4">
    <property type="entry name" value="ATPASE FAMILY AAA DOMAIN-CONTAINING PROTEIN 2"/>
    <property type="match status" value="1"/>
</dbReference>
<evidence type="ECO:0000256" key="19">
    <source>
        <dbReference type="ARBA" id="ARBA00023163"/>
    </source>
</evidence>
<dbReference type="InterPro" id="IPR008160">
    <property type="entry name" value="Collagen"/>
</dbReference>
<dbReference type="InterPro" id="IPR003959">
    <property type="entry name" value="ATPase_AAA_core"/>
</dbReference>
<protein>
    <recommendedName>
        <fullName evidence="22">ATPase family AAA domain-containing protein 2</fullName>
    </recommendedName>
</protein>
<keyword evidence="9" id="KW-0863">Zinc-finger</keyword>
<keyword evidence="14 24" id="KW-0647">Proteasome</keyword>
<dbReference type="PROSITE" id="PS51800">
    <property type="entry name" value="ZF_CHHC_U11_48K"/>
    <property type="match status" value="1"/>
</dbReference>
<dbReference type="GO" id="GO:0003682">
    <property type="term" value="F:chromatin binding"/>
    <property type="evidence" value="ECO:0007669"/>
    <property type="project" value="TreeGrafter"/>
</dbReference>
<dbReference type="GO" id="GO:0042393">
    <property type="term" value="F:histone binding"/>
    <property type="evidence" value="ECO:0007669"/>
    <property type="project" value="TreeGrafter"/>
</dbReference>
<dbReference type="GO" id="GO:0051603">
    <property type="term" value="P:proteolysis involved in protein catabolic process"/>
    <property type="evidence" value="ECO:0007669"/>
    <property type="project" value="InterPro"/>
</dbReference>
<evidence type="ECO:0000313" key="28">
    <source>
        <dbReference type="EMBL" id="KAG2465059.1"/>
    </source>
</evidence>
<dbReference type="Gene3D" id="1.20.920.10">
    <property type="entry name" value="Bromodomain-like"/>
    <property type="match status" value="1"/>
</dbReference>
<evidence type="ECO:0000256" key="12">
    <source>
        <dbReference type="ARBA" id="ARBA00022840"/>
    </source>
</evidence>
<name>A0A8X8BS77_POLSE</name>
<comment type="similarity">
    <text evidence="2">Belongs to the AAA ATPase family.</text>
</comment>
<dbReference type="Gene3D" id="2.60.120.200">
    <property type="match status" value="1"/>
</dbReference>
<dbReference type="Gene3D" id="3.60.20.10">
    <property type="entry name" value="Glutamine Phosphoribosylpyrophosphate, subunit 1, domain 1"/>
    <property type="match status" value="1"/>
</dbReference>
<dbReference type="SUPFAM" id="SSF47370">
    <property type="entry name" value="Bromodomain"/>
    <property type="match status" value="1"/>
</dbReference>
<dbReference type="InterPro" id="IPR027417">
    <property type="entry name" value="P-loop_NTPase"/>
</dbReference>
<dbReference type="CDD" id="cd05528">
    <property type="entry name" value="Bromo_AAA"/>
    <property type="match status" value="1"/>
</dbReference>
<dbReference type="FunFam" id="3.40.50.300:FF:000061">
    <property type="entry name" value="ATPase family, AAA domain-containing 2"/>
    <property type="match status" value="1"/>
</dbReference>
<evidence type="ECO:0000256" key="20">
    <source>
        <dbReference type="ARBA" id="ARBA00023242"/>
    </source>
</evidence>
<dbReference type="Gene3D" id="1.10.8.60">
    <property type="match status" value="1"/>
</dbReference>
<evidence type="ECO:0000256" key="6">
    <source>
        <dbReference type="ARBA" id="ARBA00022729"/>
    </source>
</evidence>
<evidence type="ECO:0000256" key="22">
    <source>
        <dbReference type="ARBA" id="ARBA00071858"/>
    </source>
</evidence>
<dbReference type="SMART" id="SM00297">
    <property type="entry name" value="BROMO"/>
    <property type="match status" value="1"/>
</dbReference>
<evidence type="ECO:0000256" key="15">
    <source>
        <dbReference type="ARBA" id="ARBA00023015"/>
    </source>
</evidence>
<dbReference type="GO" id="GO:0045815">
    <property type="term" value="P:transcription initiation-coupled chromatin remodeling"/>
    <property type="evidence" value="ECO:0007669"/>
    <property type="project" value="TreeGrafter"/>
</dbReference>
<feature type="compositionally biased region" description="Gly residues" evidence="25">
    <location>
        <begin position="2007"/>
        <end position="2016"/>
    </location>
</feature>
<evidence type="ECO:0000256" key="2">
    <source>
        <dbReference type="ARBA" id="ARBA00006914"/>
    </source>
</evidence>
<dbReference type="SUPFAM" id="SSF56235">
    <property type="entry name" value="N-terminal nucleophile aminohydrolases (Ntn hydrolases)"/>
    <property type="match status" value="1"/>
</dbReference>
<evidence type="ECO:0000256" key="18">
    <source>
        <dbReference type="ARBA" id="ARBA00023159"/>
    </source>
</evidence>
<organism evidence="28 29">
    <name type="scientific">Polypterus senegalus</name>
    <name type="common">Senegal bichir</name>
    <dbReference type="NCBI Taxonomy" id="55291"/>
    <lineage>
        <taxon>Eukaryota</taxon>
        <taxon>Metazoa</taxon>
        <taxon>Chordata</taxon>
        <taxon>Craniata</taxon>
        <taxon>Vertebrata</taxon>
        <taxon>Euteleostomi</taxon>
        <taxon>Actinopterygii</taxon>
        <taxon>Polypteriformes</taxon>
        <taxon>Polypteridae</taxon>
        <taxon>Polypterus</taxon>
    </lineage>
</organism>
<dbReference type="InterPro" id="IPR029055">
    <property type="entry name" value="Ntn_hydrolases_N"/>
</dbReference>
<evidence type="ECO:0000256" key="9">
    <source>
        <dbReference type="ARBA" id="ARBA00022771"/>
    </source>
</evidence>
<evidence type="ECO:0000256" key="16">
    <source>
        <dbReference type="ARBA" id="ARBA00023054"/>
    </source>
</evidence>
<dbReference type="InterPro" id="IPR013320">
    <property type="entry name" value="ConA-like_dom_sf"/>
</dbReference>
<feature type="region of interest" description="Disordered" evidence="25">
    <location>
        <begin position="1547"/>
        <end position="1569"/>
    </location>
</feature>
<feature type="domain" description="CHHC U11-48K-type" evidence="27">
    <location>
        <begin position="1371"/>
        <end position="1398"/>
    </location>
</feature>
<dbReference type="Pfam" id="PF17862">
    <property type="entry name" value="AAA_lid_3"/>
    <property type="match status" value="1"/>
</dbReference>
<dbReference type="Pfam" id="PF00227">
    <property type="entry name" value="Proteasome"/>
    <property type="match status" value="1"/>
</dbReference>
<evidence type="ECO:0000256" key="5">
    <source>
        <dbReference type="ARBA" id="ARBA00022723"/>
    </source>
</evidence>
<dbReference type="Pfam" id="PF00439">
    <property type="entry name" value="Bromodomain"/>
    <property type="match status" value="1"/>
</dbReference>
<dbReference type="GO" id="GO:0006334">
    <property type="term" value="P:nucleosome assembly"/>
    <property type="evidence" value="ECO:0007669"/>
    <property type="project" value="TreeGrafter"/>
</dbReference>
<evidence type="ECO:0000256" key="25">
    <source>
        <dbReference type="SAM" id="MobiDB-lite"/>
    </source>
</evidence>
<evidence type="ECO:0000256" key="13">
    <source>
        <dbReference type="ARBA" id="ARBA00022843"/>
    </source>
</evidence>
<keyword evidence="8" id="KW-0547">Nucleotide-binding</keyword>
<evidence type="ECO:0000313" key="29">
    <source>
        <dbReference type="Proteomes" id="UP000886611"/>
    </source>
</evidence>
<dbReference type="Pfam" id="PF00004">
    <property type="entry name" value="AAA"/>
    <property type="match status" value="1"/>
</dbReference>
<dbReference type="PROSITE" id="PS51475">
    <property type="entry name" value="PROTEASOME_ALPHA_2"/>
    <property type="match status" value="1"/>
</dbReference>
<keyword evidence="13" id="KW-0832">Ubl conjugation</keyword>
<feature type="compositionally biased region" description="Polar residues" evidence="25">
    <location>
        <begin position="1255"/>
        <end position="1276"/>
    </location>
</feature>
<comment type="similarity">
    <text evidence="24">Belongs to the peptidase T1A family.</text>
</comment>
<keyword evidence="15" id="KW-0805">Transcription regulation</keyword>
<feature type="domain" description="Bromo" evidence="26">
    <location>
        <begin position="1022"/>
        <end position="1084"/>
    </location>
</feature>
<keyword evidence="11" id="KW-0862">Zinc</keyword>
<feature type="region of interest" description="Disordered" evidence="25">
    <location>
        <begin position="380"/>
        <end position="401"/>
    </location>
</feature>
<comment type="subcellular location">
    <subcellularLocation>
        <location evidence="1">Nucleus</location>
    </subcellularLocation>
</comment>
<keyword evidence="16" id="KW-0175">Coiled coil</keyword>
<dbReference type="InterPro" id="IPR036236">
    <property type="entry name" value="Znf_C2H2_sf"/>
</dbReference>
<feature type="region of interest" description="Disordered" evidence="25">
    <location>
        <begin position="1205"/>
        <end position="1277"/>
    </location>
</feature>
<feature type="compositionally biased region" description="Basic and acidic residues" evidence="25">
    <location>
        <begin position="1547"/>
        <end position="1562"/>
    </location>
</feature>
<dbReference type="EMBL" id="JAATIS010002524">
    <property type="protein sequence ID" value="KAG2465059.1"/>
    <property type="molecule type" value="Genomic_DNA"/>
</dbReference>
<dbReference type="SUPFAM" id="SSF52540">
    <property type="entry name" value="P-loop containing nucleoside triphosphate hydrolases"/>
    <property type="match status" value="2"/>
</dbReference>
<dbReference type="Pfam" id="PF01391">
    <property type="entry name" value="Collagen"/>
    <property type="match status" value="2"/>
</dbReference>
<dbReference type="InterPro" id="IPR001353">
    <property type="entry name" value="Proteasome_sua/b"/>
</dbReference>
<dbReference type="Gene3D" id="3.40.50.300">
    <property type="entry name" value="P-loop containing nucleotide triphosphate hydrolases"/>
    <property type="match status" value="1"/>
</dbReference>
<dbReference type="GO" id="GO:0019773">
    <property type="term" value="C:proteasome core complex, alpha-subunit complex"/>
    <property type="evidence" value="ECO:0007669"/>
    <property type="project" value="UniProtKB-UniRule"/>
</dbReference>
<dbReference type="PANTHER" id="PTHR23069">
    <property type="entry name" value="AAA DOMAIN-CONTAINING"/>
    <property type="match status" value="1"/>
</dbReference>
<evidence type="ECO:0000256" key="4">
    <source>
        <dbReference type="ARBA" id="ARBA00022553"/>
    </source>
</evidence>
<dbReference type="PROSITE" id="PS50014">
    <property type="entry name" value="BROMODOMAIN_2"/>
    <property type="match status" value="1"/>
</dbReference>
<dbReference type="InterPro" id="IPR048287">
    <property type="entry name" value="TSPN-like_N"/>
</dbReference>
<evidence type="ECO:0000256" key="1">
    <source>
        <dbReference type="ARBA" id="ARBA00004123"/>
    </source>
</evidence>
<gene>
    <name evidence="28" type="primary">Atad2</name>
    <name evidence="28" type="ORF">GTO96_0009874</name>
</gene>
<reference evidence="28 29" key="1">
    <citation type="journal article" date="2021" name="Cell">
        <title>Tracing the genetic footprints of vertebrate landing in non-teleost ray-finned fishes.</title>
        <authorList>
            <person name="Bi X."/>
            <person name="Wang K."/>
            <person name="Yang L."/>
            <person name="Pan H."/>
            <person name="Jiang H."/>
            <person name="Wei Q."/>
            <person name="Fang M."/>
            <person name="Yu H."/>
            <person name="Zhu C."/>
            <person name="Cai Y."/>
            <person name="He Y."/>
            <person name="Gan X."/>
            <person name="Zeng H."/>
            <person name="Yu D."/>
            <person name="Zhu Y."/>
            <person name="Jiang H."/>
            <person name="Qiu Q."/>
            <person name="Yang H."/>
            <person name="Zhang Y.E."/>
            <person name="Wang W."/>
            <person name="Zhu M."/>
            <person name="He S."/>
            <person name="Zhang G."/>
        </authorList>
    </citation>
    <scope>NUCLEOTIDE SEQUENCE [LARGE SCALE GENOMIC DNA]</scope>
    <source>
        <strain evidence="28">Bchr_013</strain>
    </source>
</reference>
<keyword evidence="5" id="KW-0479">Metal-binding</keyword>
<dbReference type="GO" id="GO:0008270">
    <property type="term" value="F:zinc ion binding"/>
    <property type="evidence" value="ECO:0007669"/>
    <property type="project" value="UniProtKB-KW"/>
</dbReference>
<evidence type="ECO:0000256" key="3">
    <source>
        <dbReference type="ARBA" id="ARBA00022499"/>
    </source>
</evidence>
<keyword evidence="20" id="KW-0539">Nucleus</keyword>
<feature type="compositionally biased region" description="Acidic residues" evidence="25">
    <location>
        <begin position="1209"/>
        <end position="1231"/>
    </location>
</feature>
<evidence type="ECO:0000256" key="24">
    <source>
        <dbReference type="PROSITE-ProRule" id="PRU00808"/>
    </source>
</evidence>
<keyword evidence="6" id="KW-0732">Signal</keyword>
<evidence type="ECO:0000256" key="8">
    <source>
        <dbReference type="ARBA" id="ARBA00022741"/>
    </source>
</evidence>
<dbReference type="GO" id="GO:0005654">
    <property type="term" value="C:nucleoplasm"/>
    <property type="evidence" value="ECO:0007669"/>
    <property type="project" value="UniProtKB-ARBA"/>
</dbReference>
<dbReference type="GO" id="GO:0016887">
    <property type="term" value="F:ATP hydrolysis activity"/>
    <property type="evidence" value="ECO:0007669"/>
    <property type="project" value="InterPro"/>
</dbReference>
<dbReference type="InterPro" id="IPR022776">
    <property type="entry name" value="TRM13/UPF0224_CHHC_Znf_dom"/>
</dbReference>
<keyword evidence="29" id="KW-1185">Reference proteome</keyword>
<evidence type="ECO:0000256" key="21">
    <source>
        <dbReference type="ARBA" id="ARBA00049360"/>
    </source>
</evidence>
<dbReference type="SUPFAM" id="SSF57667">
    <property type="entry name" value="beta-beta-alpha zinc fingers"/>
    <property type="match status" value="1"/>
</dbReference>
<dbReference type="InterPro" id="IPR045199">
    <property type="entry name" value="ATAD2-like"/>
</dbReference>
<feature type="compositionally biased region" description="Gly residues" evidence="25">
    <location>
        <begin position="2189"/>
        <end position="2198"/>
    </location>
</feature>
<dbReference type="InterPro" id="IPR003593">
    <property type="entry name" value="AAA+_ATPase"/>
</dbReference>
<dbReference type="FunFam" id="1.20.920.10:FF:000021">
    <property type="entry name" value="ATPase family AAA domain-containing protein 2"/>
    <property type="match status" value="1"/>
</dbReference>
<feature type="non-terminal residue" evidence="28">
    <location>
        <position position="2287"/>
    </location>
</feature>
<dbReference type="Proteomes" id="UP000886611">
    <property type="component" value="Unassembled WGS sequence"/>
</dbReference>
<comment type="catalytic activity">
    <reaction evidence="21">
        <text>ATP + H2O = ADP + phosphate + H(+)</text>
        <dbReference type="Rhea" id="RHEA:13065"/>
        <dbReference type="ChEBI" id="CHEBI:15377"/>
        <dbReference type="ChEBI" id="CHEBI:15378"/>
        <dbReference type="ChEBI" id="CHEBI:30616"/>
        <dbReference type="ChEBI" id="CHEBI:43474"/>
        <dbReference type="ChEBI" id="CHEBI:456216"/>
    </reaction>
</comment>
<evidence type="ECO:0000259" key="26">
    <source>
        <dbReference type="PROSITE" id="PS50014"/>
    </source>
</evidence>
<evidence type="ECO:0000256" key="14">
    <source>
        <dbReference type="ARBA" id="ARBA00022942"/>
    </source>
</evidence>
<dbReference type="PROSITE" id="PS00674">
    <property type="entry name" value="AAA"/>
    <property type="match status" value="1"/>
</dbReference>
<feature type="region of interest" description="Disordered" evidence="25">
    <location>
        <begin position="268"/>
        <end position="326"/>
    </location>
</feature>
<dbReference type="FunFam" id="1.10.8.60:FF:000016">
    <property type="entry name" value="ATPase family AAA domain-containing protein 2B"/>
    <property type="match status" value="1"/>
</dbReference>
<dbReference type="Pfam" id="PF05253">
    <property type="entry name" value="zf-U11-48K"/>
    <property type="match status" value="1"/>
</dbReference>
<dbReference type="GO" id="GO:0005524">
    <property type="term" value="F:ATP binding"/>
    <property type="evidence" value="ECO:0007669"/>
    <property type="project" value="UniProtKB-KW"/>
</dbReference>
<keyword evidence="12" id="KW-0067">ATP-binding</keyword>
<dbReference type="InterPro" id="IPR023332">
    <property type="entry name" value="Proteasome_alpha-type"/>
</dbReference>
<feature type="region of interest" description="Disordered" evidence="25">
    <location>
        <begin position="1945"/>
        <end position="2135"/>
    </location>
</feature>
<keyword evidence="4" id="KW-0597">Phosphoprotein</keyword>
<evidence type="ECO:0000256" key="23">
    <source>
        <dbReference type="PROSITE-ProRule" id="PRU00035"/>
    </source>
</evidence>
<dbReference type="SMART" id="SM00382">
    <property type="entry name" value="AAA"/>
    <property type="match status" value="1"/>
</dbReference>
<keyword evidence="18" id="KW-0010">Activator</keyword>
<comment type="caution">
    <text evidence="28">The sequence shown here is derived from an EMBL/GenBank/DDBJ whole genome shotgun (WGS) entry which is preliminary data.</text>
</comment>
<proteinExistence type="inferred from homology"/>
<feature type="compositionally biased region" description="Basic and acidic residues" evidence="25">
    <location>
        <begin position="2078"/>
        <end position="2090"/>
    </location>
</feature>
<dbReference type="InterPro" id="IPR036427">
    <property type="entry name" value="Bromodomain-like_sf"/>
</dbReference>
<feature type="region of interest" description="Disordered" evidence="25">
    <location>
        <begin position="2183"/>
        <end position="2224"/>
    </location>
</feature>
<sequence length="2287" mass="253180">AANGVVLATEKKQKSILYDEQSVHKVEPVTKHIGMVYSGMGPDYRVLVRRARKLAQQYFLVYQEPIPTAQLVQRVASVMQEYTQSGGVRPFGVSLLIAGWDEGRPYLFQSDPSGAYFAWKATAMGKNYVNGKTFLEKRYNEDLELEDAIHTAILTLKVLLGVQYSGLVDLKTHCGSYLHGNYKQTKIMSNHAKIAPLIEPSSSAAVNDLQPEEEGDNNVRRSCRVRRYRYNTLNQSVLYDRLITNTAEAVLQKMDDMKKMRRRMKSFDNLHDTEEEENIDLYSGRKRKRGTVTMDEETTDNQDEDGNGEFSGDDQEDEEDNQKRYDFRKRKAMVRYQAPLDAASLEMKRCCLHMNLFKQHIFHALPDVVLEGFIRRHAVHSSDSTSSSESDDEQYERRRSRKRIQNRCLPLNFRKDDLLGIHKDRMKIGSGLADVDPMSIDKTVTFDSIGGLKSHIALLKEMVLLPLLYPEVFERLKVSPPRGCLFYGPPGTGKTLLARVLCNECSQGGQKVSFFMRKGADCLSKWVGESERQLRLLFDQAYKMRPSIIFFDEIDGLAPVRSSKQDQIHSSIVSTLLALMDGLDNRGEVIVIGATNRLDAIDPALRRPGRFDREFLFDLPDREARKEIFKVHASHFHPKPSDALLEELAEKSVGYCGADIKAACTEAALCALRRRYPQIYSTSAKLQLNVESIVVSPRDFATAMRKIIPASQRSVNSPAEALSPIMKPLLENTLQEIMEALKQVFPHAEERLKRKQPKDIESFVLEEAMMYSDDNQAVTENTSCPGETQQVAVLDLNRHVFYQPTSFRPRLLLAGDSGSGQSAHLGPAVLHVLEAFPSYSLDIAYLYGTSTTTPEEACTQVLREAKRTAPSIVYIPRIQRWWETVGLSLKEIFLVLLQSIPSHTPVFLLATCDLPYEQLPTEIQDMFRSHYGEVFHITVPNDNERRKFFEELILNRAAKPPVLKQAMPVLEDLPVVPPQPRQLTPEEVIQLEKEEEDKLRELRIFLRDVTNKLAVDKRFRVFTKPVTPEEVPDYNTVIKEPMDLSTILSKIDSHKYMTVKEYLCDMDLICANALEYNPDKDPTDRLIRHRACMLKDTVHAIIREELDEDFEKLCEEIKESREKRGCSAAKFAPSYYHVQPKQTLAVEGKKTSDASKAIVYTLPTASSTPANPAVVATKKKRRSRRYLWRAGFYKKKKLFHNVQENVTAAEEEEDEEEEEEETGADTEDAEDRLDSLSQSSLSQVENETGGDLSLDCTSAQSETSAEGPQGVLQNGEISKDTNKVLTRQARPQPLVAKLQHPSEAVTVKASSGSSGTLTVDHQKLQDLLEKLSVKARSCTVLELERLHTIVAQCVFRHRKEDDKTALIQEPFVICPYNNNHRIPKSSLEKHATSCKLRMMGYSQEEEDQMYDPSFFYSKANVPSVTIGEYSASQSEVPQNHKRAICDLTAADRLSIYDHVVKEAKPEMPRAEVDPNDDLYVDLAAKLKKDEQLNEPKTRLEVLAEMRDYKRRRQSYRAKNVHITKKSYTEVIREVIDVHSEELSRLWQEDGDDTKQKSEEHGDASSGATGRWRTSAEIMVASSAKALPSIRIRARSWFYVWMLTALWPLSAYSQDYVGYHSDEYPAKPIPEYEEPTVSPYDPYPQPTPIVTMITEEVYAYPTTTESYVAAKEETTMTTRVPYRYRTTTPSPYEDVFPAPGISDDEGTDILGEMRLRTMTGVNVVPGTQREKSAYRLGQRVQASRETRLVQPHGFPQEFSIVSTLRLRDETPQEVWNLLKVKDRQGRDQFHLRLYGEIDAVDVYHVGAAGDEKVTTFENVERLFDGDWHKLALSAQRNRLTLFVDCKQVGSSPFSQYGTIRTDGLTSVGTRTRDDVTVTCALMGLTADPTDCDCMPGEPGFAGFTGPKGDKGEQGPDGFPGAQGRQNLERIIVLGSQFYAQPVHFPGRHLQGDPGPTGSDGESGFSGAMGQIGAPGFSGDTGERGYIGYPGITGERGDAGEKGPIGVPGIEGGPGPFGHKGEKGDPGPRGPQGRLGAQGPKGDPGDPGLVGKPGTLGLKGQPGAQGETGPDGDTGVTGFRGDKGKLGERGSRGTDGVGGPRGPPGIPGSRGPTGAPGDVGDTGAQGPKGVQGSPGPGLSDAQIYELCRGVVTAQISQHAAAIRSKCASGCPINNMTLIGPPGKTGLPGPPGKAGKGGLPGAKGKQGSRGPLGVKGQKGASGVQGYPGYEGVAKDGIPGLEGPRGYSGPVGQPGIAGPIGVPGVCEARDCSIHAPALRAEQGLVKGPLIN</sequence>
<dbReference type="InterPro" id="IPR001487">
    <property type="entry name" value="Bromodomain"/>
</dbReference>
<dbReference type="InterPro" id="IPR041569">
    <property type="entry name" value="AAA_lid_3"/>
</dbReference>
<dbReference type="SUPFAM" id="SSF49899">
    <property type="entry name" value="Concanavalin A-like lectins/glucanases"/>
    <property type="match status" value="1"/>
</dbReference>
<evidence type="ECO:0000259" key="27">
    <source>
        <dbReference type="PROSITE" id="PS51800"/>
    </source>
</evidence>
<keyword evidence="19" id="KW-0804">Transcription</keyword>